<dbReference type="NCBIfam" id="TIGR03410">
    <property type="entry name" value="urea_trans_UrtE"/>
    <property type="match status" value="1"/>
</dbReference>
<keyword evidence="3" id="KW-0472">Membrane</keyword>
<dbReference type="CDD" id="cd03224">
    <property type="entry name" value="ABC_TM1139_LivF_branched"/>
    <property type="match status" value="1"/>
</dbReference>
<dbReference type="GO" id="GO:0016887">
    <property type="term" value="F:ATP hydrolysis activity"/>
    <property type="evidence" value="ECO:0007669"/>
    <property type="project" value="InterPro"/>
</dbReference>
<keyword evidence="6" id="KW-0029">Amino-acid transport</keyword>
<dbReference type="GO" id="GO:0015658">
    <property type="term" value="F:branched-chain amino acid transmembrane transporter activity"/>
    <property type="evidence" value="ECO:0007669"/>
    <property type="project" value="TreeGrafter"/>
</dbReference>
<evidence type="ECO:0000256" key="7">
    <source>
        <dbReference type="SAM" id="MobiDB-lite"/>
    </source>
</evidence>
<feature type="domain" description="ABC transporter" evidence="8">
    <location>
        <begin position="2"/>
        <end position="244"/>
    </location>
</feature>
<evidence type="ECO:0000313" key="10">
    <source>
        <dbReference type="Proteomes" id="UP000319722"/>
    </source>
</evidence>
<feature type="region of interest" description="Disordered" evidence="7">
    <location>
        <begin position="104"/>
        <end position="124"/>
    </location>
</feature>
<evidence type="ECO:0000259" key="8">
    <source>
        <dbReference type="PROSITE" id="PS50893"/>
    </source>
</evidence>
<reference evidence="9 10" key="1">
    <citation type="submission" date="2019-06" db="EMBL/GenBank/DDBJ databases">
        <title>Sorghum-associated microbial communities from plants grown in Nebraska, USA.</title>
        <authorList>
            <person name="Schachtman D."/>
        </authorList>
    </citation>
    <scope>NUCLEOTIDE SEQUENCE [LARGE SCALE GENOMIC DNA]</scope>
    <source>
        <strain evidence="9 10">T529</strain>
    </source>
</reference>
<keyword evidence="5 9" id="KW-0067">ATP-binding</keyword>
<dbReference type="Proteomes" id="UP000319722">
    <property type="component" value="Unassembled WGS sequence"/>
</dbReference>
<dbReference type="InterPro" id="IPR017780">
    <property type="entry name" value="ABC_transptr_urea_ATP-bd_UrtE"/>
</dbReference>
<dbReference type="EMBL" id="VIVL01000008">
    <property type="protein sequence ID" value="TWD78055.1"/>
    <property type="molecule type" value="Genomic_DNA"/>
</dbReference>
<dbReference type="RefSeq" id="WP_145745827.1">
    <property type="nucleotide sequence ID" value="NZ_VIVL01000008.1"/>
</dbReference>
<keyword evidence="2" id="KW-0813">Transport</keyword>
<proteinExistence type="inferred from homology"/>
<dbReference type="InterPro" id="IPR027417">
    <property type="entry name" value="P-loop_NTPase"/>
</dbReference>
<evidence type="ECO:0000256" key="6">
    <source>
        <dbReference type="ARBA" id="ARBA00022970"/>
    </source>
</evidence>
<gene>
    <name evidence="9" type="ORF">FB547_108110</name>
</gene>
<dbReference type="PANTHER" id="PTHR43820:SF5">
    <property type="entry name" value="HIGH-AFFINITY BRANCHED-CHAIN AMINO ACID TRANSPORT ATP-BINDING PROTEIN"/>
    <property type="match status" value="1"/>
</dbReference>
<comment type="similarity">
    <text evidence="1">Belongs to the ABC transporter superfamily.</text>
</comment>
<evidence type="ECO:0000256" key="2">
    <source>
        <dbReference type="ARBA" id="ARBA00022448"/>
    </source>
</evidence>
<evidence type="ECO:0000256" key="5">
    <source>
        <dbReference type="ARBA" id="ARBA00022840"/>
    </source>
</evidence>
<dbReference type="Gene3D" id="3.40.50.300">
    <property type="entry name" value="P-loop containing nucleotide triphosphate hydrolases"/>
    <property type="match status" value="1"/>
</dbReference>
<evidence type="ECO:0000256" key="3">
    <source>
        <dbReference type="ARBA" id="ARBA00022475"/>
    </source>
</evidence>
<evidence type="ECO:0000256" key="1">
    <source>
        <dbReference type="ARBA" id="ARBA00005417"/>
    </source>
</evidence>
<dbReference type="GO" id="GO:0005524">
    <property type="term" value="F:ATP binding"/>
    <property type="evidence" value="ECO:0007669"/>
    <property type="project" value="UniProtKB-KW"/>
</dbReference>
<dbReference type="AlphaFoldDB" id="A0A561BGQ7"/>
<evidence type="ECO:0000313" key="9">
    <source>
        <dbReference type="EMBL" id="TWD78055.1"/>
    </source>
</evidence>
<dbReference type="InterPro" id="IPR003593">
    <property type="entry name" value="AAA+_ATPase"/>
</dbReference>
<organism evidence="9 10">
    <name type="scientific">Variovorax beijingensis</name>
    <dbReference type="NCBI Taxonomy" id="2496117"/>
    <lineage>
        <taxon>Bacteria</taxon>
        <taxon>Pseudomonadati</taxon>
        <taxon>Pseudomonadota</taxon>
        <taxon>Betaproteobacteria</taxon>
        <taxon>Burkholderiales</taxon>
        <taxon>Comamonadaceae</taxon>
        <taxon>Variovorax</taxon>
    </lineage>
</organism>
<keyword evidence="4" id="KW-0547">Nucleotide-binding</keyword>
<dbReference type="InterPro" id="IPR003439">
    <property type="entry name" value="ABC_transporter-like_ATP-bd"/>
</dbReference>
<sequence length="244" mass="26227">MLKIEGLNQYYGSSHVLRQVSLQVADGGCTVLLGRNGVGKTTLLRCLMGLLPIRSGQVMLGGQEVASWTPEARAQAGMGYVPQGREVFSELTVRENLLVGEITAERRRRPAGSGGGAGQDRRPRHTYEDVVSLFPVLKSMGQRLAGNLSGGQQQQLAIARALLTQPRLLILDEPTEGIQPSIVQEIQAVIASLKGQLSILLVEQYVDFAESVADHFTVLVRGQVVASGEGRDMAATDIRALISV</sequence>
<comment type="caution">
    <text evidence="9">The sequence shown here is derived from an EMBL/GenBank/DDBJ whole genome shotgun (WGS) entry which is preliminary data.</text>
</comment>
<dbReference type="GO" id="GO:0015807">
    <property type="term" value="P:L-amino acid transport"/>
    <property type="evidence" value="ECO:0007669"/>
    <property type="project" value="TreeGrafter"/>
</dbReference>
<dbReference type="InterPro" id="IPR052156">
    <property type="entry name" value="BCAA_Transport_ATP-bd_LivF"/>
</dbReference>
<name>A0A561BGQ7_9BURK</name>
<dbReference type="PANTHER" id="PTHR43820">
    <property type="entry name" value="HIGH-AFFINITY BRANCHED-CHAIN AMINO ACID TRANSPORT ATP-BINDING PROTEIN LIVF"/>
    <property type="match status" value="1"/>
</dbReference>
<accession>A0A561BGQ7</accession>
<dbReference type="SUPFAM" id="SSF52540">
    <property type="entry name" value="P-loop containing nucleoside triphosphate hydrolases"/>
    <property type="match status" value="1"/>
</dbReference>
<dbReference type="OrthoDB" id="9776369at2"/>
<evidence type="ECO:0000256" key="4">
    <source>
        <dbReference type="ARBA" id="ARBA00022741"/>
    </source>
</evidence>
<dbReference type="SMART" id="SM00382">
    <property type="entry name" value="AAA"/>
    <property type="match status" value="1"/>
</dbReference>
<keyword evidence="3" id="KW-1003">Cell membrane</keyword>
<dbReference type="Pfam" id="PF00005">
    <property type="entry name" value="ABC_tran"/>
    <property type="match status" value="1"/>
</dbReference>
<dbReference type="PROSITE" id="PS50893">
    <property type="entry name" value="ABC_TRANSPORTER_2"/>
    <property type="match status" value="1"/>
</dbReference>
<protein>
    <submittedName>
        <fullName evidence="9">Urea transport system ATP-binding protein</fullName>
    </submittedName>
</protein>